<keyword evidence="2" id="KW-1185">Reference proteome</keyword>
<accession>A0A1L9WG40</accession>
<proteinExistence type="predicted"/>
<evidence type="ECO:0000313" key="2">
    <source>
        <dbReference type="Proteomes" id="UP000184546"/>
    </source>
</evidence>
<dbReference type="Proteomes" id="UP000184546">
    <property type="component" value="Unassembled WGS sequence"/>
</dbReference>
<gene>
    <name evidence="1" type="ORF">ASPACDRAFT_64706</name>
</gene>
<protein>
    <submittedName>
        <fullName evidence="1">Uncharacterized protein</fullName>
    </submittedName>
</protein>
<dbReference type="EMBL" id="KV878991">
    <property type="protein sequence ID" value="OJJ95103.1"/>
    <property type="molecule type" value="Genomic_DNA"/>
</dbReference>
<dbReference type="RefSeq" id="XP_020051443.1">
    <property type="nucleotide sequence ID" value="XM_020204024.1"/>
</dbReference>
<evidence type="ECO:0000313" key="1">
    <source>
        <dbReference type="EMBL" id="OJJ95103.1"/>
    </source>
</evidence>
<dbReference type="OMA" id="WTAPINW"/>
<dbReference type="GeneID" id="30977838"/>
<organism evidence="1 2">
    <name type="scientific">Aspergillus aculeatus (strain ATCC 16872 / CBS 172.66 / WB 5094)</name>
    <dbReference type="NCBI Taxonomy" id="690307"/>
    <lineage>
        <taxon>Eukaryota</taxon>
        <taxon>Fungi</taxon>
        <taxon>Dikarya</taxon>
        <taxon>Ascomycota</taxon>
        <taxon>Pezizomycotina</taxon>
        <taxon>Eurotiomycetes</taxon>
        <taxon>Eurotiomycetidae</taxon>
        <taxon>Eurotiales</taxon>
        <taxon>Aspergillaceae</taxon>
        <taxon>Aspergillus</taxon>
        <taxon>Aspergillus subgen. Circumdati</taxon>
    </lineage>
</organism>
<dbReference type="OrthoDB" id="4382271at2759"/>
<sequence>MATPTPASIEPFVTHALTFHAPFQPPNPIPRGKLPHWNVYAVPHGAGTYSIEVCWVRWTAPVNWAELALPALNRGFEYIRTLYPDMKPMWGTISMRTAVRLYRERVREEPDRELGDVHRAGLRVVDQFWLEGMREWHPIEDRAILQYWESLIPKNGDGAVEEEGEVRPRMKMWEERIGLQPGLNASIRWRWMPDYSSWDR</sequence>
<dbReference type="AlphaFoldDB" id="A0A1L9WG40"/>
<dbReference type="VEuPathDB" id="FungiDB:ASPACDRAFT_64706"/>
<reference evidence="2" key="1">
    <citation type="journal article" date="2017" name="Genome Biol.">
        <title>Comparative genomics reveals high biological diversity and specific adaptations in the industrially and medically important fungal genus Aspergillus.</title>
        <authorList>
            <person name="de Vries R.P."/>
            <person name="Riley R."/>
            <person name="Wiebenga A."/>
            <person name="Aguilar-Osorio G."/>
            <person name="Amillis S."/>
            <person name="Uchima C.A."/>
            <person name="Anderluh G."/>
            <person name="Asadollahi M."/>
            <person name="Askin M."/>
            <person name="Barry K."/>
            <person name="Battaglia E."/>
            <person name="Bayram O."/>
            <person name="Benocci T."/>
            <person name="Braus-Stromeyer S.A."/>
            <person name="Caldana C."/>
            <person name="Canovas D."/>
            <person name="Cerqueira G.C."/>
            <person name="Chen F."/>
            <person name="Chen W."/>
            <person name="Choi C."/>
            <person name="Clum A."/>
            <person name="Dos Santos R.A."/>
            <person name="Damasio A.R."/>
            <person name="Diallinas G."/>
            <person name="Emri T."/>
            <person name="Fekete E."/>
            <person name="Flipphi M."/>
            <person name="Freyberg S."/>
            <person name="Gallo A."/>
            <person name="Gournas C."/>
            <person name="Habgood R."/>
            <person name="Hainaut M."/>
            <person name="Harispe M.L."/>
            <person name="Henrissat B."/>
            <person name="Hilden K.S."/>
            <person name="Hope R."/>
            <person name="Hossain A."/>
            <person name="Karabika E."/>
            <person name="Karaffa L."/>
            <person name="Karanyi Z."/>
            <person name="Krasevec N."/>
            <person name="Kuo A."/>
            <person name="Kusch H."/>
            <person name="LaButti K."/>
            <person name="Lagendijk E.L."/>
            <person name="Lapidus A."/>
            <person name="Levasseur A."/>
            <person name="Lindquist E."/>
            <person name="Lipzen A."/>
            <person name="Logrieco A.F."/>
            <person name="MacCabe A."/>
            <person name="Maekelae M.R."/>
            <person name="Malavazi I."/>
            <person name="Melin P."/>
            <person name="Meyer V."/>
            <person name="Mielnichuk N."/>
            <person name="Miskei M."/>
            <person name="Molnar A.P."/>
            <person name="Mule G."/>
            <person name="Ngan C.Y."/>
            <person name="Orejas M."/>
            <person name="Orosz E."/>
            <person name="Ouedraogo J.P."/>
            <person name="Overkamp K.M."/>
            <person name="Park H.-S."/>
            <person name="Perrone G."/>
            <person name="Piumi F."/>
            <person name="Punt P.J."/>
            <person name="Ram A.F."/>
            <person name="Ramon A."/>
            <person name="Rauscher S."/>
            <person name="Record E."/>
            <person name="Riano-Pachon D.M."/>
            <person name="Robert V."/>
            <person name="Roehrig J."/>
            <person name="Ruller R."/>
            <person name="Salamov A."/>
            <person name="Salih N.S."/>
            <person name="Samson R.A."/>
            <person name="Sandor E."/>
            <person name="Sanguinetti M."/>
            <person name="Schuetze T."/>
            <person name="Sepcic K."/>
            <person name="Shelest E."/>
            <person name="Sherlock G."/>
            <person name="Sophianopoulou V."/>
            <person name="Squina F.M."/>
            <person name="Sun H."/>
            <person name="Susca A."/>
            <person name="Todd R.B."/>
            <person name="Tsang A."/>
            <person name="Unkles S.E."/>
            <person name="van de Wiele N."/>
            <person name="van Rossen-Uffink D."/>
            <person name="Oliveira J.V."/>
            <person name="Vesth T.C."/>
            <person name="Visser J."/>
            <person name="Yu J.-H."/>
            <person name="Zhou M."/>
            <person name="Andersen M.R."/>
            <person name="Archer D.B."/>
            <person name="Baker S.E."/>
            <person name="Benoit I."/>
            <person name="Brakhage A.A."/>
            <person name="Braus G.H."/>
            <person name="Fischer R."/>
            <person name="Frisvad J.C."/>
            <person name="Goldman G.H."/>
            <person name="Houbraken J."/>
            <person name="Oakley B."/>
            <person name="Pocsi I."/>
            <person name="Scazzocchio C."/>
            <person name="Seiboth B."/>
            <person name="vanKuyk P.A."/>
            <person name="Wortman J."/>
            <person name="Dyer P.S."/>
            <person name="Grigoriev I.V."/>
        </authorList>
    </citation>
    <scope>NUCLEOTIDE SEQUENCE [LARGE SCALE GENOMIC DNA]</scope>
    <source>
        <strain evidence="2">ATCC 16872 / CBS 172.66 / WB 5094</strain>
    </source>
</reference>
<name>A0A1L9WG40_ASPA1</name>